<dbReference type="PANTHER" id="PTHR43725:SF53">
    <property type="entry name" value="UDP-ARABINOSE 4-EPIMERASE 1"/>
    <property type="match status" value="1"/>
</dbReference>
<keyword evidence="8 10" id="KW-0413">Isomerase</keyword>
<evidence type="ECO:0000256" key="10">
    <source>
        <dbReference type="RuleBase" id="RU366046"/>
    </source>
</evidence>
<dbReference type="RefSeq" id="WP_123106256.1">
    <property type="nucleotide sequence ID" value="NZ_CP127527.1"/>
</dbReference>
<comment type="cofactor">
    <cofactor evidence="2 10">
        <name>NAD(+)</name>
        <dbReference type="ChEBI" id="CHEBI:57540"/>
    </cofactor>
</comment>
<organism evidence="12">
    <name type="scientific">Acidithiobacillus sulfuriphilus</name>
    <dbReference type="NCBI Taxonomy" id="1867749"/>
    <lineage>
        <taxon>Bacteria</taxon>
        <taxon>Pseudomonadati</taxon>
        <taxon>Pseudomonadota</taxon>
        <taxon>Acidithiobacillia</taxon>
        <taxon>Acidithiobacillales</taxon>
        <taxon>Acidithiobacillaceae</taxon>
        <taxon>Acidithiobacillus</taxon>
    </lineage>
</organism>
<comment type="caution">
    <text evidence="12">The sequence shown here is derived from an EMBL/GenBank/DDBJ whole genome shotgun (WGS) entry which is preliminary data.</text>
</comment>
<evidence type="ECO:0000256" key="9">
    <source>
        <dbReference type="ARBA" id="ARBA00023277"/>
    </source>
</evidence>
<evidence type="ECO:0000256" key="3">
    <source>
        <dbReference type="ARBA" id="ARBA00004947"/>
    </source>
</evidence>
<dbReference type="EC" id="5.1.3.2" evidence="5 10"/>
<evidence type="ECO:0000256" key="7">
    <source>
        <dbReference type="ARBA" id="ARBA00023027"/>
    </source>
</evidence>
<dbReference type="OrthoDB" id="9803010at2"/>
<comment type="similarity">
    <text evidence="4 10">Belongs to the NAD(P)-dependent epimerase/dehydratase family.</text>
</comment>
<dbReference type="GO" id="GO:0003978">
    <property type="term" value="F:UDP-glucose 4-epimerase activity"/>
    <property type="evidence" value="ECO:0007669"/>
    <property type="project" value="UniProtKB-UniRule"/>
</dbReference>
<sequence length="357" mass="39117">MIRLEEGVLCLRLAPQRRAEVRVLVTGGAGYIGSHMILALEERGYEVIVLDNLRSGHLDAVLAGKLVIGDVNDGRILQQIFSSRSVSAVLHFAGRIQVQESLARPDLYYTDNVEGTLTLLNAMARHRVGVLVLSSSAAVYGAPQESFINEGHPLHPLSPYGHSKSMAEQMTQDWGRAFDLRYSILRYFNAAGADPLARIGERHEPETHLIPNALRAAQQGSVLNLYGSDYATPDGTCIRDYIHVQDLVDGHLRALEYLLGGGDSNIVNLGGGKGTSNRMVIRTVEQVTGRKVAVSTRPRRPGDPAALVADISKAQALLDWCPQRSTIETIIADAWRWEQERMVALPITLLESSVNNL</sequence>
<reference evidence="12" key="1">
    <citation type="submission" date="2018-10" db="EMBL/GenBank/DDBJ databases">
        <title>Acidithiobacillus sulfuriphilus sp. nov.: an extremely acidophilic sulfur-oxidizing chemolithotroph isolated from a neutral pH environment.</title>
        <authorList>
            <person name="Falagan C."/>
            <person name="Moya-Beltran A."/>
            <person name="Quatrini R."/>
            <person name="Johnson D.B."/>
        </authorList>
    </citation>
    <scope>NUCLEOTIDE SEQUENCE [LARGE SCALE GENOMIC DNA]</scope>
    <source>
        <strain evidence="12">CJ-2</strain>
    </source>
</reference>
<evidence type="ECO:0000256" key="8">
    <source>
        <dbReference type="ARBA" id="ARBA00023235"/>
    </source>
</evidence>
<evidence type="ECO:0000256" key="6">
    <source>
        <dbReference type="ARBA" id="ARBA00018569"/>
    </source>
</evidence>
<dbReference type="AlphaFoldDB" id="A0A3M8QNJ9"/>
<accession>A0A3M8QNJ9</accession>
<evidence type="ECO:0000313" key="12">
    <source>
        <dbReference type="EMBL" id="RNF57807.1"/>
    </source>
</evidence>
<dbReference type="GO" id="GO:0033499">
    <property type="term" value="P:galactose catabolic process via UDP-galactose, Leloir pathway"/>
    <property type="evidence" value="ECO:0007669"/>
    <property type="project" value="TreeGrafter"/>
</dbReference>
<name>A0A3M8QNJ9_9PROT</name>
<keyword evidence="7 10" id="KW-0520">NAD</keyword>
<dbReference type="InterPro" id="IPR005886">
    <property type="entry name" value="UDP_G4E"/>
</dbReference>
<protein>
    <recommendedName>
        <fullName evidence="6 10">UDP-glucose 4-epimerase</fullName>
        <ecNumber evidence="5 10">5.1.3.2</ecNumber>
    </recommendedName>
</protein>
<gene>
    <name evidence="12" type="primary">galE</name>
    <name evidence="12" type="ORF">EC580_14390</name>
</gene>
<dbReference type="InterPro" id="IPR001509">
    <property type="entry name" value="Epimerase_deHydtase"/>
</dbReference>
<feature type="domain" description="NAD-dependent epimerase/dehydratase" evidence="11">
    <location>
        <begin position="23"/>
        <end position="270"/>
    </location>
</feature>
<dbReference type="PANTHER" id="PTHR43725">
    <property type="entry name" value="UDP-GLUCOSE 4-EPIMERASE"/>
    <property type="match status" value="1"/>
</dbReference>
<proteinExistence type="inferred from homology"/>
<dbReference type="Pfam" id="PF01370">
    <property type="entry name" value="Epimerase"/>
    <property type="match status" value="1"/>
</dbReference>
<dbReference type="SUPFAM" id="SSF51735">
    <property type="entry name" value="NAD(P)-binding Rossmann-fold domains"/>
    <property type="match status" value="1"/>
</dbReference>
<evidence type="ECO:0000256" key="4">
    <source>
        <dbReference type="ARBA" id="ARBA00007637"/>
    </source>
</evidence>
<keyword evidence="9 10" id="KW-0119">Carbohydrate metabolism</keyword>
<dbReference type="EMBL" id="RIZI01000195">
    <property type="protein sequence ID" value="RNF57807.1"/>
    <property type="molecule type" value="Genomic_DNA"/>
</dbReference>
<comment type="catalytic activity">
    <reaction evidence="1 10">
        <text>UDP-alpha-D-glucose = UDP-alpha-D-galactose</text>
        <dbReference type="Rhea" id="RHEA:22168"/>
        <dbReference type="ChEBI" id="CHEBI:58885"/>
        <dbReference type="ChEBI" id="CHEBI:66914"/>
        <dbReference type="EC" id="5.1.3.2"/>
    </reaction>
</comment>
<dbReference type="UniPathway" id="UPA00214"/>
<dbReference type="Gene3D" id="3.40.50.720">
    <property type="entry name" value="NAD(P)-binding Rossmann-like Domain"/>
    <property type="match status" value="1"/>
</dbReference>
<dbReference type="CDD" id="cd05247">
    <property type="entry name" value="UDP_G4E_1_SDR_e"/>
    <property type="match status" value="1"/>
</dbReference>
<evidence type="ECO:0000256" key="2">
    <source>
        <dbReference type="ARBA" id="ARBA00001911"/>
    </source>
</evidence>
<dbReference type="Gene3D" id="3.90.25.10">
    <property type="entry name" value="UDP-galactose 4-epimerase, domain 1"/>
    <property type="match status" value="1"/>
</dbReference>
<evidence type="ECO:0000259" key="11">
    <source>
        <dbReference type="Pfam" id="PF01370"/>
    </source>
</evidence>
<dbReference type="InterPro" id="IPR036291">
    <property type="entry name" value="NAD(P)-bd_dom_sf"/>
</dbReference>
<comment type="subunit">
    <text evidence="10">Homodimer.</text>
</comment>
<evidence type="ECO:0000256" key="1">
    <source>
        <dbReference type="ARBA" id="ARBA00000083"/>
    </source>
</evidence>
<comment type="pathway">
    <text evidence="3 10">Carbohydrate metabolism; galactose metabolism.</text>
</comment>
<evidence type="ECO:0000256" key="5">
    <source>
        <dbReference type="ARBA" id="ARBA00013189"/>
    </source>
</evidence>
<dbReference type="NCBIfam" id="TIGR01179">
    <property type="entry name" value="galE"/>
    <property type="match status" value="1"/>
</dbReference>